<feature type="transmembrane region" description="Helical" evidence="1">
    <location>
        <begin position="28"/>
        <end position="48"/>
    </location>
</feature>
<sequence>MQRVFAGATIAALAGGMAVLAFSDQAWWAILLWELGMFVVLFGMLALWSSVGESAKETSALRARGTVVVAEVLGSTAHDDGESVSHELRLWVPVPGGGFEVHHRCDRYDGEQNLRVLVDPVVRTWGVVH</sequence>
<keyword evidence="1" id="KW-0472">Membrane</keyword>
<reference evidence="3" key="1">
    <citation type="submission" date="2016-10" db="EMBL/GenBank/DDBJ databases">
        <authorList>
            <person name="Varghese N."/>
            <person name="Submissions S."/>
        </authorList>
    </citation>
    <scope>NUCLEOTIDE SEQUENCE [LARGE SCALE GENOMIC DNA]</scope>
    <source>
        <strain evidence="3">DSM 44437</strain>
    </source>
</reference>
<organism evidence="2 3">
    <name type="scientific">Lentzea albida</name>
    <dbReference type="NCBI Taxonomy" id="65499"/>
    <lineage>
        <taxon>Bacteria</taxon>
        <taxon>Bacillati</taxon>
        <taxon>Actinomycetota</taxon>
        <taxon>Actinomycetes</taxon>
        <taxon>Pseudonocardiales</taxon>
        <taxon>Pseudonocardiaceae</taxon>
        <taxon>Lentzea</taxon>
    </lineage>
</organism>
<evidence type="ECO:0000313" key="2">
    <source>
        <dbReference type="EMBL" id="SEQ17774.1"/>
    </source>
</evidence>
<dbReference type="STRING" id="65499.SAMN04488000_10272"/>
<accession>A0A1H9DWE9</accession>
<gene>
    <name evidence="2" type="ORF">SAMN04488000_10272</name>
</gene>
<dbReference type="EMBL" id="FOFV01000002">
    <property type="protein sequence ID" value="SEQ17774.1"/>
    <property type="molecule type" value="Genomic_DNA"/>
</dbReference>
<proteinExistence type="predicted"/>
<dbReference type="AlphaFoldDB" id="A0A1H9DWE9"/>
<evidence type="ECO:0000313" key="3">
    <source>
        <dbReference type="Proteomes" id="UP000199503"/>
    </source>
</evidence>
<evidence type="ECO:0000256" key="1">
    <source>
        <dbReference type="SAM" id="Phobius"/>
    </source>
</evidence>
<name>A0A1H9DWE9_9PSEU</name>
<keyword evidence="3" id="KW-1185">Reference proteome</keyword>
<keyword evidence="1" id="KW-1133">Transmembrane helix</keyword>
<protein>
    <submittedName>
        <fullName evidence="2">Uncharacterized protein</fullName>
    </submittedName>
</protein>
<dbReference type="Proteomes" id="UP000199503">
    <property type="component" value="Unassembled WGS sequence"/>
</dbReference>
<keyword evidence="1" id="KW-0812">Transmembrane</keyword>